<evidence type="ECO:0000313" key="2">
    <source>
        <dbReference type="EMBL" id="KNZ63484.1"/>
    </source>
</evidence>
<accession>A0A0L6VS15</accession>
<keyword evidence="1" id="KW-0812">Transmembrane</keyword>
<keyword evidence="1" id="KW-1133">Transmembrane helix</keyword>
<name>A0A0L6VS15_9BASI</name>
<evidence type="ECO:0000313" key="3">
    <source>
        <dbReference type="Proteomes" id="UP000037035"/>
    </source>
</evidence>
<dbReference type="VEuPathDB" id="FungiDB:VP01_1137g1"/>
<feature type="transmembrane region" description="Helical" evidence="1">
    <location>
        <begin position="196"/>
        <end position="214"/>
    </location>
</feature>
<dbReference type="Proteomes" id="UP000037035">
    <property type="component" value="Unassembled WGS sequence"/>
</dbReference>
<evidence type="ECO:0000256" key="1">
    <source>
        <dbReference type="SAM" id="Phobius"/>
    </source>
</evidence>
<organism evidence="2 3">
    <name type="scientific">Puccinia sorghi</name>
    <dbReference type="NCBI Taxonomy" id="27349"/>
    <lineage>
        <taxon>Eukaryota</taxon>
        <taxon>Fungi</taxon>
        <taxon>Dikarya</taxon>
        <taxon>Basidiomycota</taxon>
        <taxon>Pucciniomycotina</taxon>
        <taxon>Pucciniomycetes</taxon>
        <taxon>Pucciniales</taxon>
        <taxon>Pucciniaceae</taxon>
        <taxon>Puccinia</taxon>
    </lineage>
</organism>
<keyword evidence="1" id="KW-0472">Membrane</keyword>
<feature type="transmembrane region" description="Helical" evidence="1">
    <location>
        <begin position="438"/>
        <end position="459"/>
    </location>
</feature>
<proteinExistence type="predicted"/>
<feature type="transmembrane region" description="Helical" evidence="1">
    <location>
        <begin position="104"/>
        <end position="125"/>
    </location>
</feature>
<keyword evidence="3" id="KW-1185">Reference proteome</keyword>
<comment type="caution">
    <text evidence="2">The sequence shown here is derived from an EMBL/GenBank/DDBJ whole genome shotgun (WGS) entry which is preliminary data.</text>
</comment>
<reference evidence="2 3" key="1">
    <citation type="submission" date="2015-08" db="EMBL/GenBank/DDBJ databases">
        <title>Next Generation Sequencing and Analysis of the Genome of Puccinia sorghi L Schw, the Causal Agent of Maize Common Rust.</title>
        <authorList>
            <person name="Rochi L."/>
            <person name="Burguener G."/>
            <person name="Darino M."/>
            <person name="Turjanski A."/>
            <person name="Kreff E."/>
            <person name="Dieguez M.J."/>
            <person name="Sacco F."/>
        </authorList>
    </citation>
    <scope>NUCLEOTIDE SEQUENCE [LARGE SCALE GENOMIC DNA]</scope>
    <source>
        <strain evidence="2 3">RO10H11247</strain>
    </source>
</reference>
<gene>
    <name evidence="2" type="ORF">VP01_1137g1</name>
</gene>
<protein>
    <submittedName>
        <fullName evidence="2">Uncharacterized protein</fullName>
    </submittedName>
</protein>
<dbReference type="AlphaFoldDB" id="A0A0L6VS15"/>
<sequence length="541" mass="62997">MTERYKLDLGTISPKIRLKLCTTYNQHKTGISSVYDQFKQNLLHTSKWHLYYKCHLESPGDASEFDDFHGLSPASAPLYIPQLAIYYLKTLLITVSAQFHWQHLHFITFICFFFLNHSVLFRGLLLNVVESFWLLAIGETVGRLSNGESVRMEWQVNMLYINEKPKKNDRFPTPNTSLTFCLPFDNLGMRFLNHELLYLVLVIFSYIGVCLFDGTTLNGFQEQNYYDQICPSFTSAGLKRRKCEYTPFLGVSTFLGVKWHQLVLKPQARFWTPIHTKKRHGVMKKIENWKGNRKNENLVSSFHPGSSQEIHELWLLFFIFFSSLIQRERQHVHISLLGTKGPLLLSKAMCAHCLNFGPRIWPCGEFLQIISLTMSYLLLEKWKNLKIEPSKWNLDLISFLLHQDWVTILYLYTLNGPFSFNVNLVLKTKLTMNYECEWLILSIFLPFQFSWAVCIFFLIKHSILKAMKASSLKPVCHFPLDQPLSTNFWIKKVGEMTIEQEKILINPLKGLLTGGYTKVWRLEIIPQLGNPWRVPEGVTGS</sequence>
<dbReference type="EMBL" id="LAVV01001532">
    <property type="protein sequence ID" value="KNZ63484.1"/>
    <property type="molecule type" value="Genomic_DNA"/>
</dbReference>